<dbReference type="HOGENOM" id="CLU_2873967_0_0_1"/>
<proteinExistence type="predicted"/>
<dbReference type="Proteomes" id="UP000054217">
    <property type="component" value="Unassembled WGS sequence"/>
</dbReference>
<evidence type="ECO:0000313" key="3">
    <source>
        <dbReference type="Proteomes" id="UP000054217"/>
    </source>
</evidence>
<sequence length="64" mass="6990">SIPAIGCPWLGIAQLCLLLIVLVLMGFTRGAPYVEQFLRSSTATKLPTLTCKQVNENILTNTEQ</sequence>
<reference evidence="2 3" key="1">
    <citation type="submission" date="2014-04" db="EMBL/GenBank/DDBJ databases">
        <authorList>
            <consortium name="DOE Joint Genome Institute"/>
            <person name="Kuo A."/>
            <person name="Kohler A."/>
            <person name="Costa M.D."/>
            <person name="Nagy L.G."/>
            <person name="Floudas D."/>
            <person name="Copeland A."/>
            <person name="Barry K.W."/>
            <person name="Cichocki N."/>
            <person name="Veneault-Fourrey C."/>
            <person name="LaButti K."/>
            <person name="Lindquist E.A."/>
            <person name="Lipzen A."/>
            <person name="Lundell T."/>
            <person name="Morin E."/>
            <person name="Murat C."/>
            <person name="Sun H."/>
            <person name="Tunlid A."/>
            <person name="Henrissat B."/>
            <person name="Grigoriev I.V."/>
            <person name="Hibbett D.S."/>
            <person name="Martin F."/>
            <person name="Nordberg H.P."/>
            <person name="Cantor M.N."/>
            <person name="Hua S.X."/>
        </authorList>
    </citation>
    <scope>NUCLEOTIDE SEQUENCE [LARGE SCALE GENOMIC DNA]</scope>
    <source>
        <strain evidence="2 3">Marx 270</strain>
    </source>
</reference>
<feature type="non-terminal residue" evidence="2">
    <location>
        <position position="1"/>
    </location>
</feature>
<accession>A0A0C3NF56</accession>
<reference evidence="3" key="2">
    <citation type="submission" date="2015-01" db="EMBL/GenBank/DDBJ databases">
        <title>Evolutionary Origins and Diversification of the Mycorrhizal Mutualists.</title>
        <authorList>
            <consortium name="DOE Joint Genome Institute"/>
            <consortium name="Mycorrhizal Genomics Consortium"/>
            <person name="Kohler A."/>
            <person name="Kuo A."/>
            <person name="Nagy L.G."/>
            <person name="Floudas D."/>
            <person name="Copeland A."/>
            <person name="Barry K.W."/>
            <person name="Cichocki N."/>
            <person name="Veneault-Fourrey C."/>
            <person name="LaButti K."/>
            <person name="Lindquist E.A."/>
            <person name="Lipzen A."/>
            <person name="Lundell T."/>
            <person name="Morin E."/>
            <person name="Murat C."/>
            <person name="Riley R."/>
            <person name="Ohm R."/>
            <person name="Sun H."/>
            <person name="Tunlid A."/>
            <person name="Henrissat B."/>
            <person name="Grigoriev I.V."/>
            <person name="Hibbett D.S."/>
            <person name="Martin F."/>
        </authorList>
    </citation>
    <scope>NUCLEOTIDE SEQUENCE [LARGE SCALE GENOMIC DNA]</scope>
    <source>
        <strain evidence="3">Marx 270</strain>
    </source>
</reference>
<evidence type="ECO:0000256" key="1">
    <source>
        <dbReference type="SAM" id="SignalP"/>
    </source>
</evidence>
<protein>
    <submittedName>
        <fullName evidence="2">Uncharacterized protein</fullName>
    </submittedName>
</protein>
<dbReference type="AlphaFoldDB" id="A0A0C3NF56"/>
<evidence type="ECO:0000313" key="2">
    <source>
        <dbReference type="EMBL" id="KIN99694.1"/>
    </source>
</evidence>
<organism evidence="2 3">
    <name type="scientific">Pisolithus tinctorius Marx 270</name>
    <dbReference type="NCBI Taxonomy" id="870435"/>
    <lineage>
        <taxon>Eukaryota</taxon>
        <taxon>Fungi</taxon>
        <taxon>Dikarya</taxon>
        <taxon>Basidiomycota</taxon>
        <taxon>Agaricomycotina</taxon>
        <taxon>Agaricomycetes</taxon>
        <taxon>Agaricomycetidae</taxon>
        <taxon>Boletales</taxon>
        <taxon>Sclerodermatineae</taxon>
        <taxon>Pisolithaceae</taxon>
        <taxon>Pisolithus</taxon>
    </lineage>
</organism>
<name>A0A0C3NF56_PISTI</name>
<keyword evidence="3" id="KW-1185">Reference proteome</keyword>
<feature type="signal peptide" evidence="1">
    <location>
        <begin position="1"/>
        <end position="30"/>
    </location>
</feature>
<gene>
    <name evidence="2" type="ORF">M404DRAFT_1004414</name>
</gene>
<dbReference type="InParanoid" id="A0A0C3NF56"/>
<keyword evidence="1" id="KW-0732">Signal</keyword>
<dbReference type="EMBL" id="KN832002">
    <property type="protein sequence ID" value="KIN99694.1"/>
    <property type="molecule type" value="Genomic_DNA"/>
</dbReference>
<feature type="chain" id="PRO_5002167409" evidence="1">
    <location>
        <begin position="31"/>
        <end position="64"/>
    </location>
</feature>